<dbReference type="AlphaFoldDB" id="X2LC82"/>
<organism evidence="1">
    <name type="scientific">uncultured bacterium lac127</name>
    <dbReference type="NCBI Taxonomy" id="1447237"/>
    <lineage>
        <taxon>Bacteria</taxon>
        <taxon>environmental samples</taxon>
    </lineage>
</organism>
<evidence type="ECO:0000313" key="1">
    <source>
        <dbReference type="EMBL" id="AHN97883.1"/>
    </source>
</evidence>
<dbReference type="EMBL" id="KF796603">
    <property type="protein sequence ID" value="AHN97883.1"/>
    <property type="molecule type" value="Genomic_DNA"/>
</dbReference>
<dbReference type="InterPro" id="IPR009898">
    <property type="entry name" value="DUF1440"/>
</dbReference>
<reference evidence="1" key="1">
    <citation type="submission" date="2013-10" db="EMBL/GenBank/DDBJ databases">
        <title>Functional metagenomics reveals novel beta-galactosidases not predictable from gene sequences.</title>
        <authorList>
            <person name="Cheng J."/>
            <person name="Engel K."/>
            <person name="Romantsov T."/>
            <person name="Neufeld J.D."/>
            <person name="Rose D.R."/>
            <person name="Charles T.C."/>
        </authorList>
    </citation>
    <scope>NUCLEOTIDE SEQUENCE</scope>
</reference>
<name>X2LC82_9BACT</name>
<sequence>MLKGAIAGAVATFVMGKVTGYMYQREDPDARREEDDARGGRTAYEAAAEKAAGATGAVLETRRRQELGSAIHWALGIGAGAAYALFRRRVQVLGGAAGTAFGTAFWAFLDEGLVPALGLTPGPRAFPWQAHARGLIGHLTFGTVADGTLRLLDRVA</sequence>
<accession>X2LC82</accession>
<dbReference type="Pfam" id="PF07274">
    <property type="entry name" value="DUF1440"/>
    <property type="match status" value="1"/>
</dbReference>
<proteinExistence type="predicted"/>
<protein>
    <submittedName>
        <fullName evidence="1">Periplasmic/secreted protein</fullName>
    </submittedName>
</protein>